<protein>
    <submittedName>
        <fullName evidence="1">Uncharacterized protein</fullName>
    </submittedName>
</protein>
<comment type="caution">
    <text evidence="1">The sequence shown here is derived from an EMBL/GenBank/DDBJ whole genome shotgun (WGS) entry which is preliminary data.</text>
</comment>
<sequence length="74" mass="8730">MKIFDHRERCAGCKGYIDRGEHVDCLERLPDGYFSQEAREITFHGPSFNLFVIDDMEPTLGSVEVQLTYKYYYK</sequence>
<name>A0A0F9UGS0_9ZZZZ</name>
<dbReference type="AlphaFoldDB" id="A0A0F9UGS0"/>
<accession>A0A0F9UGS0</accession>
<evidence type="ECO:0000313" key="1">
    <source>
        <dbReference type="EMBL" id="KKN86567.1"/>
    </source>
</evidence>
<dbReference type="EMBL" id="LAZR01000146">
    <property type="protein sequence ID" value="KKN86567.1"/>
    <property type="molecule type" value="Genomic_DNA"/>
</dbReference>
<reference evidence="1" key="1">
    <citation type="journal article" date="2015" name="Nature">
        <title>Complex archaea that bridge the gap between prokaryotes and eukaryotes.</title>
        <authorList>
            <person name="Spang A."/>
            <person name="Saw J.H."/>
            <person name="Jorgensen S.L."/>
            <person name="Zaremba-Niedzwiedzka K."/>
            <person name="Martijn J."/>
            <person name="Lind A.E."/>
            <person name="van Eijk R."/>
            <person name="Schleper C."/>
            <person name="Guy L."/>
            <person name="Ettema T.J."/>
        </authorList>
    </citation>
    <scope>NUCLEOTIDE SEQUENCE</scope>
</reference>
<gene>
    <name evidence="1" type="ORF">LCGC14_0267430</name>
</gene>
<organism evidence="1">
    <name type="scientific">marine sediment metagenome</name>
    <dbReference type="NCBI Taxonomy" id="412755"/>
    <lineage>
        <taxon>unclassified sequences</taxon>
        <taxon>metagenomes</taxon>
        <taxon>ecological metagenomes</taxon>
    </lineage>
</organism>
<proteinExistence type="predicted"/>